<keyword evidence="1" id="KW-0812">Transmembrane</keyword>
<comment type="caution">
    <text evidence="2">The sequence shown here is derived from an EMBL/GenBank/DDBJ whole genome shotgun (WGS) entry which is preliminary data.</text>
</comment>
<keyword evidence="1" id="KW-1133">Transmembrane helix</keyword>
<gene>
    <name evidence="2" type="ORF">F383_38478</name>
</gene>
<evidence type="ECO:0000256" key="1">
    <source>
        <dbReference type="SAM" id="Phobius"/>
    </source>
</evidence>
<dbReference type="EMBL" id="JRRC01084978">
    <property type="protein sequence ID" value="KHF99575.1"/>
    <property type="molecule type" value="Genomic_DNA"/>
</dbReference>
<protein>
    <submittedName>
        <fullName evidence="2">Uncharacterized protein</fullName>
    </submittedName>
</protein>
<reference evidence="3" key="1">
    <citation type="submission" date="2014-09" db="EMBL/GenBank/DDBJ databases">
        <authorList>
            <person name="Mudge J."/>
            <person name="Ramaraj T."/>
            <person name="Lindquist I.E."/>
            <person name="Bharti A.K."/>
            <person name="Sundararajan A."/>
            <person name="Cameron C.T."/>
            <person name="Woodward J.E."/>
            <person name="May G.D."/>
            <person name="Brubaker C."/>
            <person name="Broadhvest J."/>
            <person name="Wilkins T.A."/>
        </authorList>
    </citation>
    <scope>NUCLEOTIDE SEQUENCE</scope>
    <source>
        <strain evidence="3">cv. AKA8401</strain>
    </source>
</reference>
<organism evidence="2 3">
    <name type="scientific">Gossypium arboreum</name>
    <name type="common">Tree cotton</name>
    <name type="synonym">Gossypium nanking</name>
    <dbReference type="NCBI Taxonomy" id="29729"/>
    <lineage>
        <taxon>Eukaryota</taxon>
        <taxon>Viridiplantae</taxon>
        <taxon>Streptophyta</taxon>
        <taxon>Embryophyta</taxon>
        <taxon>Tracheophyta</taxon>
        <taxon>Spermatophyta</taxon>
        <taxon>Magnoliopsida</taxon>
        <taxon>eudicotyledons</taxon>
        <taxon>Gunneridae</taxon>
        <taxon>Pentapetalae</taxon>
        <taxon>rosids</taxon>
        <taxon>malvids</taxon>
        <taxon>Malvales</taxon>
        <taxon>Malvaceae</taxon>
        <taxon>Malvoideae</taxon>
        <taxon>Gossypium</taxon>
    </lineage>
</organism>
<name>A0A0B0MKX4_GOSAR</name>
<proteinExistence type="predicted"/>
<dbReference type="Proteomes" id="UP000032142">
    <property type="component" value="Unassembled WGS sequence"/>
</dbReference>
<keyword evidence="1" id="KW-0472">Membrane</keyword>
<accession>A0A0B0MKX4</accession>
<feature type="transmembrane region" description="Helical" evidence="1">
    <location>
        <begin position="6"/>
        <end position="31"/>
    </location>
</feature>
<evidence type="ECO:0000313" key="2">
    <source>
        <dbReference type="EMBL" id="KHF99575.1"/>
    </source>
</evidence>
<evidence type="ECO:0000313" key="3">
    <source>
        <dbReference type="Proteomes" id="UP000032142"/>
    </source>
</evidence>
<keyword evidence="3" id="KW-1185">Reference proteome</keyword>
<sequence>MHPSTAIFILLNWTQYCGRVFFLMTFFTILAF</sequence>
<dbReference type="AlphaFoldDB" id="A0A0B0MKX4"/>